<feature type="transmembrane region" description="Helical" evidence="8">
    <location>
        <begin position="344"/>
        <end position="369"/>
    </location>
</feature>
<comment type="caution">
    <text evidence="10">The sequence shown here is derived from an EMBL/GenBank/DDBJ whole genome shotgun (WGS) entry which is preliminary data.</text>
</comment>
<feature type="transmembrane region" description="Helical" evidence="8">
    <location>
        <begin position="179"/>
        <end position="207"/>
    </location>
</feature>
<dbReference type="InterPro" id="IPR003004">
    <property type="entry name" value="GspF/PilC"/>
</dbReference>
<dbReference type="Pfam" id="PF00482">
    <property type="entry name" value="T2SSF"/>
    <property type="match status" value="2"/>
</dbReference>
<dbReference type="PANTHER" id="PTHR30012:SF0">
    <property type="entry name" value="TYPE II SECRETION SYSTEM PROTEIN F-RELATED"/>
    <property type="match status" value="1"/>
</dbReference>
<feature type="region of interest" description="Disordered" evidence="7">
    <location>
        <begin position="1"/>
        <end position="25"/>
    </location>
</feature>
<dbReference type="InterPro" id="IPR042094">
    <property type="entry name" value="T2SS_GspF_sf"/>
</dbReference>
<evidence type="ECO:0000256" key="5">
    <source>
        <dbReference type="ARBA" id="ARBA00022989"/>
    </source>
</evidence>
<protein>
    <submittedName>
        <fullName evidence="10">Type II secretion system F family protein</fullName>
    </submittedName>
</protein>
<reference evidence="10" key="2">
    <citation type="journal article" date="2021" name="PeerJ">
        <title>Extensive microbial diversity within the chicken gut microbiome revealed by metagenomics and culture.</title>
        <authorList>
            <person name="Gilroy R."/>
            <person name="Ravi A."/>
            <person name="Getino M."/>
            <person name="Pursley I."/>
            <person name="Horton D.L."/>
            <person name="Alikhan N.F."/>
            <person name="Baker D."/>
            <person name="Gharbi K."/>
            <person name="Hall N."/>
            <person name="Watson M."/>
            <person name="Adriaenssens E.M."/>
            <person name="Foster-Nyarko E."/>
            <person name="Jarju S."/>
            <person name="Secka A."/>
            <person name="Antonio M."/>
            <person name="Oren A."/>
            <person name="Chaudhuri R.R."/>
            <person name="La Ragione R."/>
            <person name="Hildebrand F."/>
            <person name="Pallen M.J."/>
        </authorList>
    </citation>
    <scope>NUCLEOTIDE SEQUENCE</scope>
    <source>
        <strain evidence="10">CHK123-3438</strain>
    </source>
</reference>
<evidence type="ECO:0000259" key="9">
    <source>
        <dbReference type="Pfam" id="PF00482"/>
    </source>
</evidence>
<comment type="similarity">
    <text evidence="2">Belongs to the GSP F family.</text>
</comment>
<sequence length="370" mass="40663">MKSPDTKEAGAEESQKKETKKGRKASEKYSLQELSAFCLQVSLLLEAAVPLDEGLSIMAEDAGSQWEKEMLLFMAEGVELGDPFFQVLEQTGAFPAYVVRMARLGQSTGTLDQMMLSLSEYYEKEYFLVRSIKNALTYPIIMVFMLLAVLFVLFVQVMPVFEDVYEQLGAQLSPVASTAIRFGGVFSGVALAAGAVLLLVCAAVWALTRMGKRFLFLERLVSWGKKRSRIALAVANRRFTSVLALTLRSGLELEKGLELAAELAENPAVEGKIQICRDLLEEGQSYYDALKATGLFSGFHIQMIKTGNRSGHLDRIMDDISRDYEQQADEAIDNVISRFEPTMVAVLAVAVGLVLLSVMLPLAGVLSTIG</sequence>
<evidence type="ECO:0000313" key="11">
    <source>
        <dbReference type="Proteomes" id="UP000886860"/>
    </source>
</evidence>
<keyword evidence="3" id="KW-1003">Cell membrane</keyword>
<feature type="transmembrane region" description="Helical" evidence="8">
    <location>
        <begin position="136"/>
        <end position="159"/>
    </location>
</feature>
<name>A0A9D1KEJ9_9FIRM</name>
<feature type="compositionally biased region" description="Basic and acidic residues" evidence="7">
    <location>
        <begin position="1"/>
        <end position="17"/>
    </location>
</feature>
<gene>
    <name evidence="10" type="ORF">IAB60_01485</name>
</gene>
<keyword evidence="6 8" id="KW-0472">Membrane</keyword>
<keyword evidence="5 8" id="KW-1133">Transmembrane helix</keyword>
<keyword evidence="4 8" id="KW-0812">Transmembrane</keyword>
<feature type="domain" description="Type II secretion system protein GspF" evidence="9">
    <location>
        <begin position="37"/>
        <end position="159"/>
    </location>
</feature>
<evidence type="ECO:0000256" key="7">
    <source>
        <dbReference type="SAM" id="MobiDB-lite"/>
    </source>
</evidence>
<proteinExistence type="inferred from homology"/>
<dbReference type="AlphaFoldDB" id="A0A9D1KEJ9"/>
<organism evidence="10 11">
    <name type="scientific">Candidatus Caccovicinus merdipullorum</name>
    <dbReference type="NCBI Taxonomy" id="2840724"/>
    <lineage>
        <taxon>Bacteria</taxon>
        <taxon>Bacillati</taxon>
        <taxon>Bacillota</taxon>
        <taxon>Clostridia</taxon>
        <taxon>Eubacteriales</taxon>
        <taxon>Candidatus Caccovicinus</taxon>
    </lineage>
</organism>
<dbReference type="Gene3D" id="1.20.81.30">
    <property type="entry name" value="Type II secretion system (T2SS), domain F"/>
    <property type="match status" value="2"/>
</dbReference>
<evidence type="ECO:0000256" key="3">
    <source>
        <dbReference type="ARBA" id="ARBA00022475"/>
    </source>
</evidence>
<evidence type="ECO:0000256" key="4">
    <source>
        <dbReference type="ARBA" id="ARBA00022692"/>
    </source>
</evidence>
<dbReference type="Proteomes" id="UP000886860">
    <property type="component" value="Unassembled WGS sequence"/>
</dbReference>
<comment type="subcellular location">
    <subcellularLocation>
        <location evidence="1">Cell membrane</location>
        <topology evidence="1">Multi-pass membrane protein</topology>
    </subcellularLocation>
</comment>
<feature type="domain" description="Type II secretion system protein GspF" evidence="9">
    <location>
        <begin position="239"/>
        <end position="361"/>
    </location>
</feature>
<dbReference type="PRINTS" id="PR00812">
    <property type="entry name" value="BCTERIALGSPF"/>
</dbReference>
<dbReference type="EMBL" id="DVKS01000027">
    <property type="protein sequence ID" value="HIT40765.1"/>
    <property type="molecule type" value="Genomic_DNA"/>
</dbReference>
<evidence type="ECO:0000256" key="1">
    <source>
        <dbReference type="ARBA" id="ARBA00004651"/>
    </source>
</evidence>
<dbReference type="GO" id="GO:0005886">
    <property type="term" value="C:plasma membrane"/>
    <property type="evidence" value="ECO:0007669"/>
    <property type="project" value="UniProtKB-SubCell"/>
</dbReference>
<evidence type="ECO:0000256" key="6">
    <source>
        <dbReference type="ARBA" id="ARBA00023136"/>
    </source>
</evidence>
<evidence type="ECO:0000256" key="8">
    <source>
        <dbReference type="SAM" id="Phobius"/>
    </source>
</evidence>
<evidence type="ECO:0000313" key="10">
    <source>
        <dbReference type="EMBL" id="HIT40765.1"/>
    </source>
</evidence>
<dbReference type="PANTHER" id="PTHR30012">
    <property type="entry name" value="GENERAL SECRETION PATHWAY PROTEIN"/>
    <property type="match status" value="1"/>
</dbReference>
<dbReference type="InterPro" id="IPR018076">
    <property type="entry name" value="T2SS_GspF_dom"/>
</dbReference>
<reference evidence="10" key="1">
    <citation type="submission" date="2020-10" db="EMBL/GenBank/DDBJ databases">
        <authorList>
            <person name="Gilroy R."/>
        </authorList>
    </citation>
    <scope>NUCLEOTIDE SEQUENCE</scope>
    <source>
        <strain evidence="10">CHK123-3438</strain>
    </source>
</reference>
<accession>A0A9D1KEJ9</accession>
<evidence type="ECO:0000256" key="2">
    <source>
        <dbReference type="ARBA" id="ARBA00005745"/>
    </source>
</evidence>